<dbReference type="InterPro" id="IPR036640">
    <property type="entry name" value="ABC1_TM_sf"/>
</dbReference>
<feature type="domain" description="ABC transporter" evidence="9">
    <location>
        <begin position="376"/>
        <end position="606"/>
    </location>
</feature>
<dbReference type="PROSITE" id="PS50893">
    <property type="entry name" value="ABC_TRANSPORTER_2"/>
    <property type="match status" value="1"/>
</dbReference>
<proteinExistence type="predicted"/>
<dbReference type="SMART" id="SM00382">
    <property type="entry name" value="AAA"/>
    <property type="match status" value="1"/>
</dbReference>
<comment type="subcellular location">
    <subcellularLocation>
        <location evidence="1">Cell membrane</location>
        <topology evidence="1">Multi-pass membrane protein</topology>
    </subcellularLocation>
</comment>
<dbReference type="InterPro" id="IPR003439">
    <property type="entry name" value="ABC_transporter-like_ATP-bd"/>
</dbReference>
<keyword evidence="6 8" id="KW-0472">Membrane</keyword>
<keyword evidence="4 11" id="KW-0067">ATP-binding</keyword>
<evidence type="ECO:0000259" key="9">
    <source>
        <dbReference type="PROSITE" id="PS50893"/>
    </source>
</evidence>
<organism evidence="11 12">
    <name type="scientific">Pseudonocardia lutea</name>
    <dbReference type="NCBI Taxonomy" id="2172015"/>
    <lineage>
        <taxon>Bacteria</taxon>
        <taxon>Bacillati</taxon>
        <taxon>Actinomycetota</taxon>
        <taxon>Actinomycetes</taxon>
        <taxon>Pseudonocardiales</taxon>
        <taxon>Pseudonocardiaceae</taxon>
        <taxon>Pseudonocardia</taxon>
    </lineage>
</organism>
<protein>
    <submittedName>
        <fullName evidence="11">ATP-binding cassette domain-containing protein</fullName>
    </submittedName>
</protein>
<evidence type="ECO:0000256" key="5">
    <source>
        <dbReference type="ARBA" id="ARBA00022989"/>
    </source>
</evidence>
<dbReference type="Proteomes" id="UP001596119">
    <property type="component" value="Unassembled WGS sequence"/>
</dbReference>
<keyword evidence="12" id="KW-1185">Reference proteome</keyword>
<evidence type="ECO:0000313" key="11">
    <source>
        <dbReference type="EMBL" id="MFC5948970.1"/>
    </source>
</evidence>
<accession>A0ABW1I6E6</accession>
<name>A0ABW1I6E6_9PSEU</name>
<evidence type="ECO:0000256" key="7">
    <source>
        <dbReference type="SAM" id="MobiDB-lite"/>
    </source>
</evidence>
<dbReference type="InterPro" id="IPR039421">
    <property type="entry name" value="Type_1_exporter"/>
</dbReference>
<evidence type="ECO:0000256" key="4">
    <source>
        <dbReference type="ARBA" id="ARBA00022840"/>
    </source>
</evidence>
<comment type="caution">
    <text evidence="11">The sequence shown here is derived from an EMBL/GenBank/DDBJ whole genome shotgun (WGS) entry which is preliminary data.</text>
</comment>
<evidence type="ECO:0000256" key="3">
    <source>
        <dbReference type="ARBA" id="ARBA00022741"/>
    </source>
</evidence>
<dbReference type="RefSeq" id="WP_379566049.1">
    <property type="nucleotide sequence ID" value="NZ_JBHSQK010000023.1"/>
</dbReference>
<evidence type="ECO:0000256" key="8">
    <source>
        <dbReference type="SAM" id="Phobius"/>
    </source>
</evidence>
<feature type="transmembrane region" description="Helical" evidence="8">
    <location>
        <begin position="27"/>
        <end position="50"/>
    </location>
</feature>
<dbReference type="CDD" id="cd03228">
    <property type="entry name" value="ABCC_MRP_Like"/>
    <property type="match status" value="1"/>
</dbReference>
<feature type="transmembrane region" description="Helical" evidence="8">
    <location>
        <begin position="253"/>
        <end position="274"/>
    </location>
</feature>
<dbReference type="PROSITE" id="PS50929">
    <property type="entry name" value="ABC_TM1F"/>
    <property type="match status" value="1"/>
</dbReference>
<keyword evidence="5 8" id="KW-1133">Transmembrane helix</keyword>
<keyword evidence="2 8" id="KW-0812">Transmembrane</keyword>
<dbReference type="GO" id="GO:0005524">
    <property type="term" value="F:ATP binding"/>
    <property type="evidence" value="ECO:0007669"/>
    <property type="project" value="UniProtKB-KW"/>
</dbReference>
<gene>
    <name evidence="11" type="ORF">ACFQH9_11845</name>
</gene>
<keyword evidence="3" id="KW-0547">Nucleotide-binding</keyword>
<feature type="region of interest" description="Disordered" evidence="7">
    <location>
        <begin position="610"/>
        <end position="642"/>
    </location>
</feature>
<dbReference type="Gene3D" id="3.40.50.300">
    <property type="entry name" value="P-loop containing nucleotide triphosphate hydrolases"/>
    <property type="match status" value="1"/>
</dbReference>
<dbReference type="PANTHER" id="PTHR24221">
    <property type="entry name" value="ATP-BINDING CASSETTE SUB-FAMILY B"/>
    <property type="match status" value="1"/>
</dbReference>
<evidence type="ECO:0000313" key="12">
    <source>
        <dbReference type="Proteomes" id="UP001596119"/>
    </source>
</evidence>
<reference evidence="12" key="1">
    <citation type="journal article" date="2019" name="Int. J. Syst. Evol. Microbiol.">
        <title>The Global Catalogue of Microorganisms (GCM) 10K type strain sequencing project: providing services to taxonomists for standard genome sequencing and annotation.</title>
        <authorList>
            <consortium name="The Broad Institute Genomics Platform"/>
            <consortium name="The Broad Institute Genome Sequencing Center for Infectious Disease"/>
            <person name="Wu L."/>
            <person name="Ma J."/>
        </authorList>
    </citation>
    <scope>NUCLEOTIDE SEQUENCE [LARGE SCALE GENOMIC DNA]</scope>
    <source>
        <strain evidence="12">CGMCC 4.7397</strain>
    </source>
</reference>
<evidence type="ECO:0000256" key="6">
    <source>
        <dbReference type="ARBA" id="ARBA00023136"/>
    </source>
</evidence>
<evidence type="ECO:0000256" key="2">
    <source>
        <dbReference type="ARBA" id="ARBA00022692"/>
    </source>
</evidence>
<dbReference type="SUPFAM" id="SSF52540">
    <property type="entry name" value="P-loop containing nucleoside triphosphate hydrolases"/>
    <property type="match status" value="1"/>
</dbReference>
<sequence length="642" mass="66067">MSAEALATGPTTPVALLRAGMRGTRRAWAGLVGFSVCEAVPAVLTARLVATALDEGFLADRPGLGVSLLGALLVLALCGAMATRQIVPRVARIAEAQRDHLVRHVVTATLRTAVAGTGPGHDGGDAAAVARLTGQVENVRLTGAALLRTARQVAVALVAGVAGLALLSPVLLALVLPPLVAALVLFGRLLRPLARRQRRTVLAEEAIATEAAGVLFGLRDVLACQAGDRAAAVLHGRIDEQVAATRAVGRASVLRILVVALGAQVPLAALLLAGPLLVGHGLLTAGELVGATSYLLVSLGPALSSLVHVVGSQALQLAVTVRRLAELGGTTDDAGDEPRPEPDTVPTPPPASSAWPRRRHAGPRGLIGVPPVWADVRARGLTFAYGPHSAPVVENLDLDLADGEHLAVVGPSGGGKSTLTLLLAGLLRPATGEVRLGGVPVAALHPRARHAAITLVPQQAYLFQGTVEENLGYLTPFADPAAVHRSVRAVGAEELVDGLGGLRATVVPGTLSAGQRQLLALARAHLSRARFCILDEACCHLDPAAEQAAERAFRERGGTLLVVAHRMGSAARADRVLLLDGARARVGTYAQVVGPAPVHAPPIAHSTVRIPDPAADRPRDQASPCVVTHGRPEGDDLRGLVH</sequence>
<dbReference type="InterPro" id="IPR027417">
    <property type="entry name" value="P-loop_NTPase"/>
</dbReference>
<evidence type="ECO:0000259" key="10">
    <source>
        <dbReference type="PROSITE" id="PS50929"/>
    </source>
</evidence>
<feature type="transmembrane region" description="Helical" evidence="8">
    <location>
        <begin position="62"/>
        <end position="82"/>
    </location>
</feature>
<dbReference type="PANTHER" id="PTHR24221:SF654">
    <property type="entry name" value="ATP-BINDING CASSETTE SUB-FAMILY B MEMBER 6"/>
    <property type="match status" value="1"/>
</dbReference>
<dbReference type="SUPFAM" id="SSF90123">
    <property type="entry name" value="ABC transporter transmembrane region"/>
    <property type="match status" value="1"/>
</dbReference>
<feature type="transmembrane region" description="Helical" evidence="8">
    <location>
        <begin position="145"/>
        <end position="165"/>
    </location>
</feature>
<dbReference type="EMBL" id="JBHSQK010000023">
    <property type="protein sequence ID" value="MFC5948970.1"/>
    <property type="molecule type" value="Genomic_DNA"/>
</dbReference>
<feature type="domain" description="ABC transmembrane type-1" evidence="10">
    <location>
        <begin position="29"/>
        <end position="301"/>
    </location>
</feature>
<feature type="compositionally biased region" description="Basic and acidic residues" evidence="7">
    <location>
        <begin position="630"/>
        <end position="642"/>
    </location>
</feature>
<dbReference type="Pfam" id="PF00005">
    <property type="entry name" value="ABC_tran"/>
    <property type="match status" value="1"/>
</dbReference>
<evidence type="ECO:0000256" key="1">
    <source>
        <dbReference type="ARBA" id="ARBA00004651"/>
    </source>
</evidence>
<feature type="transmembrane region" description="Helical" evidence="8">
    <location>
        <begin position="171"/>
        <end position="190"/>
    </location>
</feature>
<dbReference type="InterPro" id="IPR003593">
    <property type="entry name" value="AAA+_ATPase"/>
</dbReference>
<dbReference type="Gene3D" id="1.20.1560.10">
    <property type="entry name" value="ABC transporter type 1, transmembrane domain"/>
    <property type="match status" value="1"/>
</dbReference>
<dbReference type="InterPro" id="IPR011527">
    <property type="entry name" value="ABC1_TM_dom"/>
</dbReference>
<feature type="region of interest" description="Disordered" evidence="7">
    <location>
        <begin position="329"/>
        <end position="362"/>
    </location>
</feature>